<name>A0ACB8F5X6_9SAUR</name>
<gene>
    <name evidence="1" type="ORF">K3G42_024008</name>
</gene>
<dbReference type="Proteomes" id="UP000827872">
    <property type="component" value="Linkage Group LG05"/>
</dbReference>
<evidence type="ECO:0000313" key="2">
    <source>
        <dbReference type="Proteomes" id="UP000827872"/>
    </source>
</evidence>
<reference evidence="1" key="1">
    <citation type="submission" date="2021-08" db="EMBL/GenBank/DDBJ databases">
        <title>The first chromosome-level gecko genome reveals the dynamic sex chromosomes of Neotropical dwarf geckos (Sphaerodactylidae: Sphaerodactylus).</title>
        <authorList>
            <person name="Pinto B.J."/>
            <person name="Keating S.E."/>
            <person name="Gamble T."/>
        </authorList>
    </citation>
    <scope>NUCLEOTIDE SEQUENCE</scope>
    <source>
        <strain evidence="1">TG3544</strain>
    </source>
</reference>
<protein>
    <submittedName>
        <fullName evidence="1">Uncharacterized protein</fullName>
    </submittedName>
</protein>
<sequence>MKRCKSDELQEPEEDSTGAEDVPILATMDAKSGDSAAALLDSGASNPNPALHPGTRSKPPDLKETGVPQIHVKGVCGPNG</sequence>
<dbReference type="EMBL" id="CM037618">
    <property type="protein sequence ID" value="KAH8000289.1"/>
    <property type="molecule type" value="Genomic_DNA"/>
</dbReference>
<accession>A0ACB8F5X6</accession>
<organism evidence="1 2">
    <name type="scientific">Sphaerodactylus townsendi</name>
    <dbReference type="NCBI Taxonomy" id="933632"/>
    <lineage>
        <taxon>Eukaryota</taxon>
        <taxon>Metazoa</taxon>
        <taxon>Chordata</taxon>
        <taxon>Craniata</taxon>
        <taxon>Vertebrata</taxon>
        <taxon>Euteleostomi</taxon>
        <taxon>Lepidosauria</taxon>
        <taxon>Squamata</taxon>
        <taxon>Bifurcata</taxon>
        <taxon>Gekkota</taxon>
        <taxon>Sphaerodactylidae</taxon>
        <taxon>Sphaerodactylus</taxon>
    </lineage>
</organism>
<comment type="caution">
    <text evidence="1">The sequence shown here is derived from an EMBL/GenBank/DDBJ whole genome shotgun (WGS) entry which is preliminary data.</text>
</comment>
<keyword evidence="2" id="KW-1185">Reference proteome</keyword>
<evidence type="ECO:0000313" key="1">
    <source>
        <dbReference type="EMBL" id="KAH8000289.1"/>
    </source>
</evidence>
<proteinExistence type="predicted"/>